<accession>A0AC34FB90</accession>
<protein>
    <submittedName>
        <fullName evidence="2">Glutathione S-transferase</fullName>
    </submittedName>
</protein>
<proteinExistence type="predicted"/>
<dbReference type="Proteomes" id="UP000887579">
    <property type="component" value="Unplaced"/>
</dbReference>
<reference evidence="2" key="1">
    <citation type="submission" date="2022-11" db="UniProtKB">
        <authorList>
            <consortium name="WormBaseParasite"/>
        </authorList>
    </citation>
    <scope>IDENTIFICATION</scope>
</reference>
<dbReference type="WBParaSite" id="ES5_v2.g14449.t1">
    <property type="protein sequence ID" value="ES5_v2.g14449.t1"/>
    <property type="gene ID" value="ES5_v2.g14449"/>
</dbReference>
<evidence type="ECO:0000313" key="2">
    <source>
        <dbReference type="WBParaSite" id="ES5_v2.g14449.t1"/>
    </source>
</evidence>
<sequence length="205" mass="23684">MVHYKLTFFDQRGLAECIRLMFHYAGVEFEDNRISHTQWLKIKPTTKFGKVPILEVDGQALCESLAICRYLAPKLRLMPSDPWENAQMESVVETYIDFQRDIKPYWIAAFGGPKVNDTLYKDLYIPLSDAYFNRISSILNSTKAGFLCNTGISWGDFYLAEACATLKGIDPDFYKRFPNIIEYQKKVHGLPQLQSYIVRRKSSTV</sequence>
<organism evidence="1 2">
    <name type="scientific">Panagrolaimus sp. ES5</name>
    <dbReference type="NCBI Taxonomy" id="591445"/>
    <lineage>
        <taxon>Eukaryota</taxon>
        <taxon>Metazoa</taxon>
        <taxon>Ecdysozoa</taxon>
        <taxon>Nematoda</taxon>
        <taxon>Chromadorea</taxon>
        <taxon>Rhabditida</taxon>
        <taxon>Tylenchina</taxon>
        <taxon>Panagrolaimomorpha</taxon>
        <taxon>Panagrolaimoidea</taxon>
        <taxon>Panagrolaimidae</taxon>
        <taxon>Panagrolaimus</taxon>
    </lineage>
</organism>
<name>A0AC34FB90_9BILA</name>
<evidence type="ECO:0000313" key="1">
    <source>
        <dbReference type="Proteomes" id="UP000887579"/>
    </source>
</evidence>